<dbReference type="GO" id="GO:0016705">
    <property type="term" value="F:oxidoreductase activity, acting on paired donors, with incorporation or reduction of molecular oxygen"/>
    <property type="evidence" value="ECO:0007669"/>
    <property type="project" value="InterPro"/>
</dbReference>
<sequence length="572" mass="64258">MGPSENSKYVVFPLLLVITSISPTTMKTRDVLVAAAVFSALEAVALNAFAPHLRPAGGVGRLLERFFIANIILFFLYSILIRPYFVSPLRHIPGPKGGSLIFGHALQARRSKPPGDQFRRWMEEIPNDGLIRFRDSFGKDSVFPTSHATLKAVVTDNTYDYEKQENIVGTLRTILGDGLILVEGKEHKFQRKHLLPSFQISVIRDLYPTFWAKACELTRMMKEETTKPETEFGVWCTRVTLDIIGIAGFGRDFNSLKNPDDEFVRDYQEVLEPHPQKAGWFLISILISPAVALRIPFWEVPKKLKRISKSLYDFAYNMSKERRAELNGSKMPVDEKNMRKDILSLLVKSNDFSDNDLAHQVLTMMAAGHETTSNTLGWCAYLLAIHPEIQSQLRDEIRTHLPSPDNVATETITAATVDSMPLLNAVCNETLRLYPVVPITSREVVKETMLGPYKLPVGTNVFIAPWAVNRNTGIWGKDAMEFVPQRWIDADGRVNNSGGVTSNYSIMTFLHGPRSCIGQGFARSELKCLVAALVGRYDIKLTRERDSYYPAGLVTTKAANGMWLKFGEVPGW</sequence>
<keyword evidence="3" id="KW-0812">Transmembrane</keyword>
<feature type="binding site" description="axial binding residue" evidence="2">
    <location>
        <position position="516"/>
    </location>
    <ligand>
        <name>heme</name>
        <dbReference type="ChEBI" id="CHEBI:30413"/>
    </ligand>
    <ligandPart>
        <name>Fe</name>
        <dbReference type="ChEBI" id="CHEBI:18248"/>
    </ligandPart>
</feature>
<dbReference type="InterPro" id="IPR001128">
    <property type="entry name" value="Cyt_P450"/>
</dbReference>
<keyword evidence="2" id="KW-0349">Heme</keyword>
<comment type="cofactor">
    <cofactor evidence="2">
        <name>heme</name>
        <dbReference type="ChEBI" id="CHEBI:30413"/>
    </cofactor>
</comment>
<dbReference type="AlphaFoldDB" id="A0A3M6WPR7"/>
<evidence type="ECO:0000256" key="2">
    <source>
        <dbReference type="PIRSR" id="PIRSR602401-1"/>
    </source>
</evidence>
<evidence type="ECO:0000313" key="5">
    <source>
        <dbReference type="EMBL" id="RMY17782.1"/>
    </source>
</evidence>
<dbReference type="FunFam" id="1.10.630.10:FF:000051">
    <property type="entry name" value="Cytochrome P450 monooxygenase (Fum15)"/>
    <property type="match status" value="1"/>
</dbReference>
<dbReference type="InterPro" id="IPR002401">
    <property type="entry name" value="Cyt_P450_E_grp-I"/>
</dbReference>
<name>A0A3M6WPR7_HORWE</name>
<dbReference type="GO" id="GO:0005506">
    <property type="term" value="F:iron ion binding"/>
    <property type="evidence" value="ECO:0007669"/>
    <property type="project" value="InterPro"/>
</dbReference>
<evidence type="ECO:0000256" key="1">
    <source>
        <dbReference type="ARBA" id="ARBA00010617"/>
    </source>
</evidence>
<reference evidence="6 7" key="1">
    <citation type="journal article" date="2018" name="BMC Genomics">
        <title>Genomic evidence for intraspecific hybridization in a clonal and extremely halotolerant yeast.</title>
        <authorList>
            <person name="Gostincar C."/>
            <person name="Stajich J.E."/>
            <person name="Zupancic J."/>
            <person name="Zalar P."/>
            <person name="Gunde-Cimerman N."/>
        </authorList>
    </citation>
    <scope>NUCLEOTIDE SEQUENCE [LARGE SCALE GENOMIC DNA]</scope>
    <source>
        <strain evidence="4 7">EXF-6656</strain>
        <strain evidence="5 6">EXF-6669</strain>
    </source>
</reference>
<comment type="similarity">
    <text evidence="1">Belongs to the cytochrome P450 family.</text>
</comment>
<evidence type="ECO:0008006" key="8">
    <source>
        <dbReference type="Google" id="ProtNLM"/>
    </source>
</evidence>
<dbReference type="PRINTS" id="PR00385">
    <property type="entry name" value="P450"/>
</dbReference>
<keyword evidence="3" id="KW-1133">Transmembrane helix</keyword>
<feature type="transmembrane region" description="Helical" evidence="3">
    <location>
        <begin position="62"/>
        <end position="85"/>
    </location>
</feature>
<dbReference type="Proteomes" id="UP000281245">
    <property type="component" value="Unassembled WGS sequence"/>
</dbReference>
<keyword evidence="3" id="KW-0472">Membrane</keyword>
<accession>A0A3M6WPR7</accession>
<organism evidence="4 7">
    <name type="scientific">Hortaea werneckii</name>
    <name type="common">Black yeast</name>
    <name type="synonym">Cladosporium werneckii</name>
    <dbReference type="NCBI Taxonomy" id="91943"/>
    <lineage>
        <taxon>Eukaryota</taxon>
        <taxon>Fungi</taxon>
        <taxon>Dikarya</taxon>
        <taxon>Ascomycota</taxon>
        <taxon>Pezizomycotina</taxon>
        <taxon>Dothideomycetes</taxon>
        <taxon>Dothideomycetidae</taxon>
        <taxon>Mycosphaerellales</taxon>
        <taxon>Teratosphaeriaceae</taxon>
        <taxon>Hortaea</taxon>
    </lineage>
</organism>
<dbReference type="EMBL" id="QWIL01000534">
    <property type="protein sequence ID" value="RMY17782.1"/>
    <property type="molecule type" value="Genomic_DNA"/>
</dbReference>
<keyword evidence="2" id="KW-0408">Iron</keyword>
<dbReference type="PRINTS" id="PR00463">
    <property type="entry name" value="EP450I"/>
</dbReference>
<dbReference type="CDD" id="cd11069">
    <property type="entry name" value="CYP_FUM15-like"/>
    <property type="match status" value="1"/>
</dbReference>
<keyword evidence="2" id="KW-0479">Metal-binding</keyword>
<feature type="transmembrane region" description="Helical" evidence="3">
    <location>
        <begin position="32"/>
        <end position="50"/>
    </location>
</feature>
<proteinExistence type="inferred from homology"/>
<protein>
    <recommendedName>
        <fullName evidence="8">Cytochrome P450 monooxygenase</fullName>
    </recommendedName>
</protein>
<evidence type="ECO:0000313" key="4">
    <source>
        <dbReference type="EMBL" id="RMX80280.1"/>
    </source>
</evidence>
<dbReference type="PANTHER" id="PTHR24305">
    <property type="entry name" value="CYTOCHROME P450"/>
    <property type="match status" value="1"/>
</dbReference>
<dbReference type="Gene3D" id="1.10.630.10">
    <property type="entry name" value="Cytochrome P450"/>
    <property type="match status" value="1"/>
</dbReference>
<dbReference type="OrthoDB" id="1470350at2759"/>
<dbReference type="SUPFAM" id="SSF48264">
    <property type="entry name" value="Cytochrome P450"/>
    <property type="match status" value="1"/>
</dbReference>
<feature type="transmembrane region" description="Helical" evidence="3">
    <location>
        <begin position="9"/>
        <end position="26"/>
    </location>
</feature>
<dbReference type="GO" id="GO:0020037">
    <property type="term" value="F:heme binding"/>
    <property type="evidence" value="ECO:0007669"/>
    <property type="project" value="InterPro"/>
</dbReference>
<evidence type="ECO:0000256" key="3">
    <source>
        <dbReference type="SAM" id="Phobius"/>
    </source>
</evidence>
<evidence type="ECO:0000313" key="7">
    <source>
        <dbReference type="Proteomes" id="UP000281245"/>
    </source>
</evidence>
<comment type="caution">
    <text evidence="4">The sequence shown here is derived from an EMBL/GenBank/DDBJ whole genome shotgun (WGS) entry which is preliminary data.</text>
</comment>
<dbReference type="Proteomes" id="UP000271337">
    <property type="component" value="Unassembled WGS sequence"/>
</dbReference>
<dbReference type="EMBL" id="QWIJ01000625">
    <property type="protein sequence ID" value="RMX80280.1"/>
    <property type="molecule type" value="Genomic_DNA"/>
</dbReference>
<evidence type="ECO:0000313" key="6">
    <source>
        <dbReference type="Proteomes" id="UP000271337"/>
    </source>
</evidence>
<dbReference type="PANTHER" id="PTHR24305:SF166">
    <property type="entry name" value="CYTOCHROME P450 12A4, MITOCHONDRIAL-RELATED"/>
    <property type="match status" value="1"/>
</dbReference>
<dbReference type="InterPro" id="IPR036396">
    <property type="entry name" value="Cyt_P450_sf"/>
</dbReference>
<dbReference type="GO" id="GO:0004497">
    <property type="term" value="F:monooxygenase activity"/>
    <property type="evidence" value="ECO:0007669"/>
    <property type="project" value="InterPro"/>
</dbReference>
<gene>
    <name evidence="5" type="ORF">D0867_05790</name>
    <name evidence="4" type="ORF">D0869_07669</name>
</gene>
<dbReference type="InterPro" id="IPR050121">
    <property type="entry name" value="Cytochrome_P450_monoxygenase"/>
</dbReference>
<dbReference type="Pfam" id="PF00067">
    <property type="entry name" value="p450"/>
    <property type="match status" value="1"/>
</dbReference>